<dbReference type="AlphaFoldDB" id="A0A438G8C8"/>
<sequence>MLFSPLSFSASGLCGVDNWVCPSPLSLCLCLCLCLSVPLSLYASGLHGCVLGGVWELGIYSRFSNWKKEVALKMSKKTGFKEGNYPCSLLPAKVFGEELGLLFCLIKTHTNGPVTG</sequence>
<dbReference type="Proteomes" id="UP000288805">
    <property type="component" value="Unassembled WGS sequence"/>
</dbReference>
<evidence type="ECO:0000313" key="2">
    <source>
        <dbReference type="Proteomes" id="UP000288805"/>
    </source>
</evidence>
<reference evidence="1 2" key="1">
    <citation type="journal article" date="2018" name="PLoS Genet.">
        <title>Population sequencing reveals clonal diversity and ancestral inbreeding in the grapevine cultivar Chardonnay.</title>
        <authorList>
            <person name="Roach M.J."/>
            <person name="Johnson D.L."/>
            <person name="Bohlmann J."/>
            <person name="van Vuuren H.J."/>
            <person name="Jones S.J."/>
            <person name="Pretorius I.S."/>
            <person name="Schmidt S.A."/>
            <person name="Borneman A.R."/>
        </authorList>
    </citation>
    <scope>NUCLEOTIDE SEQUENCE [LARGE SCALE GENOMIC DNA]</scope>
    <source>
        <strain evidence="2">cv. Chardonnay</strain>
        <tissue evidence="1">Leaf</tissue>
    </source>
</reference>
<gene>
    <name evidence="1" type="ORF">CK203_058365</name>
</gene>
<evidence type="ECO:0000313" key="1">
    <source>
        <dbReference type="EMBL" id="RVW68456.1"/>
    </source>
</evidence>
<proteinExistence type="predicted"/>
<accession>A0A438G8C8</accession>
<dbReference type="EMBL" id="QGNW01000534">
    <property type="protein sequence ID" value="RVW68456.1"/>
    <property type="molecule type" value="Genomic_DNA"/>
</dbReference>
<protein>
    <submittedName>
        <fullName evidence="1">Uncharacterized protein</fullName>
    </submittedName>
</protein>
<name>A0A438G8C8_VITVI</name>
<comment type="caution">
    <text evidence="1">The sequence shown here is derived from an EMBL/GenBank/DDBJ whole genome shotgun (WGS) entry which is preliminary data.</text>
</comment>
<organism evidence="1 2">
    <name type="scientific">Vitis vinifera</name>
    <name type="common">Grape</name>
    <dbReference type="NCBI Taxonomy" id="29760"/>
    <lineage>
        <taxon>Eukaryota</taxon>
        <taxon>Viridiplantae</taxon>
        <taxon>Streptophyta</taxon>
        <taxon>Embryophyta</taxon>
        <taxon>Tracheophyta</taxon>
        <taxon>Spermatophyta</taxon>
        <taxon>Magnoliopsida</taxon>
        <taxon>eudicotyledons</taxon>
        <taxon>Gunneridae</taxon>
        <taxon>Pentapetalae</taxon>
        <taxon>rosids</taxon>
        <taxon>Vitales</taxon>
        <taxon>Vitaceae</taxon>
        <taxon>Viteae</taxon>
        <taxon>Vitis</taxon>
    </lineage>
</organism>